<keyword evidence="2" id="KW-0812">Transmembrane</keyword>
<feature type="region of interest" description="Disordered" evidence="1">
    <location>
        <begin position="33"/>
        <end position="57"/>
    </location>
</feature>
<name>A0A0G4FW85_VITBC</name>
<feature type="region of interest" description="Disordered" evidence="1">
    <location>
        <begin position="283"/>
        <end position="371"/>
    </location>
</feature>
<reference evidence="3 4" key="1">
    <citation type="submission" date="2014-11" db="EMBL/GenBank/DDBJ databases">
        <authorList>
            <person name="Zhu J."/>
            <person name="Qi W."/>
            <person name="Song R."/>
        </authorList>
    </citation>
    <scope>NUCLEOTIDE SEQUENCE [LARGE SCALE GENOMIC DNA]</scope>
</reference>
<evidence type="ECO:0000256" key="1">
    <source>
        <dbReference type="SAM" id="MobiDB-lite"/>
    </source>
</evidence>
<keyword evidence="2" id="KW-0472">Membrane</keyword>
<feature type="transmembrane region" description="Helical" evidence="2">
    <location>
        <begin position="151"/>
        <end position="171"/>
    </location>
</feature>
<feature type="transmembrane region" description="Helical" evidence="2">
    <location>
        <begin position="176"/>
        <end position="195"/>
    </location>
</feature>
<keyword evidence="2" id="KW-1133">Transmembrane helix</keyword>
<dbReference type="AlphaFoldDB" id="A0A0G4FW85"/>
<sequence>MWQRRNDLLGRSCPSRMYGDVWAAYEQLRHPSHTHGAAPVFSPPPVTPATADSSPASVHPSSVPAYSSFRSYLPAVSPIQCPTRRSAVGCDHVRAASRDFLDGEEEEDEIPSSSSHLMARVREQMSRGPRWQRVLKLLAFAALFLNPCSPLFYLLLVGVVFCVFLVVLVLLFLNPLIYSLLLLGGGGLISVVVLLNPLLPGFYLVTVPLCVWGIYEAYLFLHIRIGRAFTTVRKAVVRHIAAALSPLLAPRGKKHDPSSESPSSFFALVSSAGASAWHVLQKCRRPGQHQSPVQRSAGAGAAGDEGEPIASDGRPVKRGETAGGPGHQRTASLTPKMSTVRRTANQGDSSAGLRVRQQQGQGQGSGNKAAFPSVVHLPSRSQRFNSDSGMVLTSLQRRQQTFPPEQVQPFYSVTTANRERLRNLQTSPVATARQPHRSKLKERYHLSLQDDRTIRRASEEDSGADSAGGPD</sequence>
<evidence type="ECO:0000313" key="3">
    <source>
        <dbReference type="EMBL" id="CEM19245.1"/>
    </source>
</evidence>
<dbReference type="VEuPathDB" id="CryptoDB:Vbra_16333"/>
<organism evidence="3 4">
    <name type="scientific">Vitrella brassicaformis (strain CCMP3155)</name>
    <dbReference type="NCBI Taxonomy" id="1169540"/>
    <lineage>
        <taxon>Eukaryota</taxon>
        <taxon>Sar</taxon>
        <taxon>Alveolata</taxon>
        <taxon>Colpodellida</taxon>
        <taxon>Vitrellaceae</taxon>
        <taxon>Vitrella</taxon>
    </lineage>
</organism>
<dbReference type="EMBL" id="CDMY01000510">
    <property type="protein sequence ID" value="CEM19245.1"/>
    <property type="molecule type" value="Genomic_DNA"/>
</dbReference>
<protein>
    <submittedName>
        <fullName evidence="3">Uncharacterized protein</fullName>
    </submittedName>
</protein>
<keyword evidence="4" id="KW-1185">Reference proteome</keyword>
<proteinExistence type="predicted"/>
<feature type="compositionally biased region" description="Basic and acidic residues" evidence="1">
    <location>
        <begin position="441"/>
        <end position="459"/>
    </location>
</feature>
<feature type="compositionally biased region" description="Polar residues" evidence="1">
    <location>
        <begin position="329"/>
        <end position="349"/>
    </location>
</feature>
<accession>A0A0G4FW85</accession>
<dbReference type="InParanoid" id="A0A0G4FW85"/>
<gene>
    <name evidence="3" type="ORF">Vbra_16333</name>
</gene>
<feature type="transmembrane region" description="Helical" evidence="2">
    <location>
        <begin position="201"/>
        <end position="221"/>
    </location>
</feature>
<evidence type="ECO:0000256" key="2">
    <source>
        <dbReference type="SAM" id="Phobius"/>
    </source>
</evidence>
<dbReference type="Proteomes" id="UP000041254">
    <property type="component" value="Unassembled WGS sequence"/>
</dbReference>
<feature type="region of interest" description="Disordered" evidence="1">
    <location>
        <begin position="421"/>
        <end position="471"/>
    </location>
</feature>
<evidence type="ECO:0000313" key="4">
    <source>
        <dbReference type="Proteomes" id="UP000041254"/>
    </source>
</evidence>